<reference evidence="1" key="1">
    <citation type="submission" date="2023-07" db="EMBL/GenBank/DDBJ databases">
        <title>Sorghum-associated microbial communities from plants grown in Nebraska, USA.</title>
        <authorList>
            <person name="Schachtman D."/>
        </authorList>
    </citation>
    <scope>NUCLEOTIDE SEQUENCE</scope>
    <source>
        <strain evidence="1">2697</strain>
    </source>
</reference>
<organism evidence="1 2">
    <name type="scientific">Pedobacter africanus</name>
    <dbReference type="NCBI Taxonomy" id="151894"/>
    <lineage>
        <taxon>Bacteria</taxon>
        <taxon>Pseudomonadati</taxon>
        <taxon>Bacteroidota</taxon>
        <taxon>Sphingobacteriia</taxon>
        <taxon>Sphingobacteriales</taxon>
        <taxon>Sphingobacteriaceae</taxon>
        <taxon>Pedobacter</taxon>
    </lineage>
</organism>
<proteinExistence type="predicted"/>
<dbReference type="EMBL" id="JAVDTF010000004">
    <property type="protein sequence ID" value="MDR6785325.1"/>
    <property type="molecule type" value="Genomic_DNA"/>
</dbReference>
<name>A0ACC6L1N1_9SPHI</name>
<comment type="caution">
    <text evidence="1">The sequence shown here is derived from an EMBL/GenBank/DDBJ whole genome shotgun (WGS) entry which is preliminary data.</text>
</comment>
<accession>A0ACC6L1N1</accession>
<gene>
    <name evidence="1" type="ORF">J2X78_003910</name>
</gene>
<keyword evidence="2" id="KW-1185">Reference proteome</keyword>
<evidence type="ECO:0000313" key="1">
    <source>
        <dbReference type="EMBL" id="MDR6785325.1"/>
    </source>
</evidence>
<protein>
    <submittedName>
        <fullName evidence="1">Uncharacterized protein</fullName>
    </submittedName>
</protein>
<sequence>MGQAAQVTVTVNIQPPYSPYYSDYSGANAGKVLLILRNLTTTPKNVKLKGQLTGSNGISVSTKSTYTPLQPIVLQPNETKQLNGTALKDIFDLNSLNVYGVNKVKLVQTSRLPEGNYDFCIQAVDMNSNQTISDAGCTKFDISYPNAPILISPMAFEKVNAVSPQSVSFNWINAGTVPMNTQYIIQLMQMPDVPADPNQVLNAATFPMLNQRVIGTSYRYGTANIPLKVGKKYAWRVIASDPSGKTGFMNDGKSQASVFVYGSSDQLAIVDRPNIIPDLLNIISPVCKNGTGKVTVGPNTRLYFNWLWKDQIESIRLFGNLDSNLLKHYTRVKVNAAAKPKGGADNFGYENIKSYNLSIYRQKGSLGKSVISLKIDAPVQALNLNKQEAQQLGLVTGQSYKFILTASNENGKQISRTESCDWLLVDEAPMTTPKLTVKGKLNYTFDELKYYGANKASISLQVVKNVDEGLDKNRVVLANGKSVPQPVAYATTDAEGNFTAQIDQLPADTGLKYLAIAINSGYYQNRVKNKLINVPKIIIGSDGNSVKQTQDILDVKDINTNVFHQTVTVKLFKEFGGDYTGTFKDENGKNVSQNYTVDKGLINSQSKVGAGVLVGIYRKVKSEFVPKYEGDIGLKNPLFKVPKDYILVAEAKSFIKEGQAQVVFDRLLFRYADLDEYYIRAVAPAEEDLAAPEQWLGTSMGMSAAVKVKYTNSVNYTMVSKKPPTARIKGKIMQQWPSAPGVLYPYANKPFTVKMTNKNSFASQVIANDNCQVYPSAVQQKITGPDGQTRYVNIPGTGSNFDKIVATGVTDKDGNYDLSIFDFVEMKDYNVELVATSNVPVGPTCAEIAAEKAAKEAAAQAAMIEKLKEQSKTGTMLTDKGSSKMLERQIADLGKATGRGVLTGESAGADNKGGGLEVIVIGAGAADLTAKYGVGGSGGNPFQSGGSPINPVNLQIQQLSAPAKMGKVNVGGLGNISGPFAIVEEDDNSLSTGPMAETGVLTRYFAFEGIVPVSTINNDAGNTIDHFVVQPFGSVNLGVSVINIDEIKEHKVEVSAKVATVVKNSNSKWYDVVNAPDNSGLNGAKLVLFRPEKKRPAAGTYPPGEGSSIHPIKKLINTGYNDNTPKYFSKAENGGGTWKSAQAQASGYDGEVEWVLEESVGIVMGSGNTGTFNLSNKRLWKKGEYWAIITPGPDGNGGRFDPIITKLFSDGTSTKIDVRLSPSRISGRVIDNNSSVAIPAAPVNLVVYDKNSKQEKIISKSPKTIITNENGYFEITNASIDGFSWTDGDRFSVSASPKGYSNPDAGKLSDITKVNALRILKANGQNYDVIIKKTYGATIKGQVMGETGSGSLPVAIDAYVIREDDYLIVSKQPAGKAAVENYVAGLAVAAGKTQKLKIIPVDPAFIPVEVLVEPITEGSTFVKNFILKRRKHRMLFDITTTDGQKVPNADIRITINNDVNNTDGTVLSKLSLDSKVKFEFENVSVNNYTIQIADEKGNGYIPKIFSISNEEGDKEFTYPVTVEKGAKISGKVTLNGIAAKNARVYVDYSASEASPSAGLVKTDLAALEDYTDENGFYEIKGLPMANNEYVTLHVTMASNVTVNGAARPVQIINKAANADFALNTFDGPLINQVYGFPLSVEKIKKLPDNKVLVTGIVDLSKNNSAFGWLNPDTKLRISDIVFDGGNNYQPTDIVPLDALKELKMKYRDQYNVLLERTSGAVLGIQSTSKGGAVVARVSIADNSFNFPASYLNFTQTDPAKEGYNKPIQFYLSEPGNSSREPNKTKISAIYSGPKETAEYYLSDKTGGSLSFSFIGFKTTANAKKSYIGEDGKIHLDINFKGTVPKSTPGTVDIDINDLVLDGNKIYPAKKTDPLIVNLQTWKLEVRDWELNPEKGGIYSTNSLIKTGLVDIPVGTFNLRSDMCVIKDFDLSKLSLGGGLLPLTGISKTKTNFNLVFDEACGSDQGPHWRFSATPVGADPVATIAIPVVPNKFPGTNLKVNYFQLISYNKEDIISLSGAEKGIPLYDNPKFTFFPASVTSNVGSYSLAGQAAFNLPRVNNAALDLLFEKSGSSMTMRTQSFKMGFEGRGYVQFANDQKEPSIDPNVKGLTSIRGTVVEPGKLNPIPCTLKFGLGNEGRIILDKGVLNLDGEGEPGTTNLTLKISDDLEKNGMKVQNKDWTTLKFSGELNDPQSTALVTKKPIYDFEVLGEIQANSKGISVEQISTPLGDVQMLYDFKSRRMTGSLRMNGVPFGSYKFSGDVEVGYGGSQGFLVLGAGQLNTGTFPVDGFGTFNVGVLFANANLNEGNIAKVTQYSRAKENICWLQDNRDNFKGFFLTGGYDIINERKGIDVGVAAIYFNAVVGVEASIGANFNKPDFRALVSAHADVSAGMSAITGTSISGSMKARITASGGYDPKGFSIAGSAGMTLGYKIKQSLLVETLTFDGSVDAGVRFRYQPKNTSINFFLGKDTGMSECPLPK</sequence>
<dbReference type="Proteomes" id="UP001246858">
    <property type="component" value="Unassembled WGS sequence"/>
</dbReference>
<evidence type="ECO:0000313" key="2">
    <source>
        <dbReference type="Proteomes" id="UP001246858"/>
    </source>
</evidence>